<evidence type="ECO:0000313" key="1">
    <source>
        <dbReference type="EMBL" id="CAH3024464.1"/>
    </source>
</evidence>
<gene>
    <name evidence="1" type="ORF">PEVE_00022971</name>
</gene>
<evidence type="ECO:0000313" key="2">
    <source>
        <dbReference type="Proteomes" id="UP001159427"/>
    </source>
</evidence>
<proteinExistence type="predicted"/>
<keyword evidence="2" id="KW-1185">Reference proteome</keyword>
<organism evidence="1 2">
    <name type="scientific">Porites evermanni</name>
    <dbReference type="NCBI Taxonomy" id="104178"/>
    <lineage>
        <taxon>Eukaryota</taxon>
        <taxon>Metazoa</taxon>
        <taxon>Cnidaria</taxon>
        <taxon>Anthozoa</taxon>
        <taxon>Hexacorallia</taxon>
        <taxon>Scleractinia</taxon>
        <taxon>Fungiina</taxon>
        <taxon>Poritidae</taxon>
        <taxon>Porites</taxon>
    </lineage>
</organism>
<name>A0ABN8M8X5_9CNID</name>
<protein>
    <submittedName>
        <fullName evidence="1">Uncharacterized protein</fullName>
    </submittedName>
</protein>
<sequence>MVHYFDVISCGIKQMHAQFSLLFGLHNAMVLLMRIYPQNLGMEIWNGTTDFRSAGRLYNYRGPARVNLSLL</sequence>
<dbReference type="EMBL" id="CALNXI010000305">
    <property type="protein sequence ID" value="CAH3024464.1"/>
    <property type="molecule type" value="Genomic_DNA"/>
</dbReference>
<dbReference type="Proteomes" id="UP001159427">
    <property type="component" value="Unassembled WGS sequence"/>
</dbReference>
<reference evidence="1 2" key="1">
    <citation type="submission" date="2022-05" db="EMBL/GenBank/DDBJ databases">
        <authorList>
            <consortium name="Genoscope - CEA"/>
            <person name="William W."/>
        </authorList>
    </citation>
    <scope>NUCLEOTIDE SEQUENCE [LARGE SCALE GENOMIC DNA]</scope>
</reference>
<accession>A0ABN8M8X5</accession>
<comment type="caution">
    <text evidence="1">The sequence shown here is derived from an EMBL/GenBank/DDBJ whole genome shotgun (WGS) entry which is preliminary data.</text>
</comment>